<dbReference type="NCBIfam" id="NF004393">
    <property type="entry name" value="PRK05751.1-4"/>
    <property type="match status" value="1"/>
</dbReference>
<sequence length="147" mass="17336">MLDEKNQKEFFEIKRIYIKDASFEAPNTPNIFYYDWIPNVKLNINNTVKEIEKHMFEIVLKIQITVKIQEQLAFLCDLDQAGIFLIIQINQQKLKHCLYSDCPNILFPYARSNISNLISHGSFPPINLAPINFDALYENHIKLKEYQ</sequence>
<keyword evidence="2 5" id="KW-0813">Transport</keyword>
<organism evidence="6 7">
    <name type="scientific">Buchnera aphidicola str. Ua</name>
    <name type="common">Uroleucon ambrosiae</name>
    <dbReference type="NCBI Taxonomy" id="1005057"/>
    <lineage>
        <taxon>Bacteria</taxon>
        <taxon>Pseudomonadati</taxon>
        <taxon>Pseudomonadota</taxon>
        <taxon>Gammaproteobacteria</taxon>
        <taxon>Enterobacterales</taxon>
        <taxon>Erwiniaceae</taxon>
        <taxon>Buchnera</taxon>
    </lineage>
</organism>
<gene>
    <name evidence="5 6" type="primary">secB</name>
    <name evidence="6" type="ORF">BUAMB_049</name>
</gene>
<comment type="subunit">
    <text evidence="5">Homotetramer, a dimer of dimers. One homotetramer interacts with 1 SecA dimer.</text>
</comment>
<keyword evidence="4 5" id="KW-0811">Translocation</keyword>
<dbReference type="Proteomes" id="UP000006139">
    <property type="component" value="Chromosome"/>
</dbReference>
<dbReference type="KEGG" id="buh:BUAMB_049"/>
<dbReference type="eggNOG" id="COG1952">
    <property type="taxonomic scope" value="Bacteria"/>
</dbReference>
<dbReference type="Pfam" id="PF02556">
    <property type="entry name" value="SecB"/>
    <property type="match status" value="1"/>
</dbReference>
<dbReference type="AlphaFoldDB" id="G2LNU2"/>
<accession>G2LNU2</accession>
<keyword evidence="5" id="KW-0963">Cytoplasm</keyword>
<dbReference type="HAMAP" id="MF_00821">
    <property type="entry name" value="SecB"/>
    <property type="match status" value="1"/>
</dbReference>
<dbReference type="PRINTS" id="PR01594">
    <property type="entry name" value="SECBCHAPRONE"/>
</dbReference>
<dbReference type="GO" id="GO:0051262">
    <property type="term" value="P:protein tetramerization"/>
    <property type="evidence" value="ECO:0007669"/>
    <property type="project" value="InterPro"/>
</dbReference>
<dbReference type="RefSeq" id="WP_014499784.1">
    <property type="nucleotide sequence ID" value="NC_017259.1"/>
</dbReference>
<evidence type="ECO:0000256" key="3">
    <source>
        <dbReference type="ARBA" id="ARBA00022927"/>
    </source>
</evidence>
<dbReference type="GO" id="GO:0005737">
    <property type="term" value="C:cytoplasm"/>
    <property type="evidence" value="ECO:0007669"/>
    <property type="project" value="UniProtKB-SubCell"/>
</dbReference>
<keyword evidence="3 5" id="KW-0653">Protein transport</keyword>
<dbReference type="PANTHER" id="PTHR36918">
    <property type="match status" value="1"/>
</dbReference>
<dbReference type="PANTHER" id="PTHR36918:SF1">
    <property type="entry name" value="PROTEIN-EXPORT PROTEIN SECB"/>
    <property type="match status" value="1"/>
</dbReference>
<comment type="function">
    <text evidence="5">One of the proteins required for the normal export of preproteins out of the cell cytoplasm. It is a molecular chaperone that binds to a subset of precursor proteins, maintaining them in a translocation-competent state. It also specifically binds to its receptor SecA.</text>
</comment>
<evidence type="ECO:0000313" key="7">
    <source>
        <dbReference type="Proteomes" id="UP000006139"/>
    </source>
</evidence>
<dbReference type="GO" id="GO:0051082">
    <property type="term" value="F:unfolded protein binding"/>
    <property type="evidence" value="ECO:0007669"/>
    <property type="project" value="InterPro"/>
</dbReference>
<protein>
    <recommendedName>
        <fullName evidence="5">Protein-export protein SecB</fullName>
    </recommendedName>
</protein>
<reference evidence="6 7" key="1">
    <citation type="journal article" date="2011" name="PLoS Genet.">
        <title>Sequence conservation and functional constraint on intergenic spacers in reduced genomes of the obligate symbiont buchnera.</title>
        <authorList>
            <person name="Degnan P.H."/>
            <person name="Ochman H."/>
            <person name="Moran N.A."/>
        </authorList>
    </citation>
    <scope>NUCLEOTIDE SEQUENCE [LARGE SCALE GENOMIC DNA]</scope>
    <source>
        <strain evidence="6 7">Ua</strain>
    </source>
</reference>
<dbReference type="NCBIfam" id="TIGR00809">
    <property type="entry name" value="secB"/>
    <property type="match status" value="1"/>
</dbReference>
<comment type="subcellular location">
    <subcellularLocation>
        <location evidence="5">Cytoplasm</location>
    </subcellularLocation>
</comment>
<dbReference type="HOGENOM" id="CLU_111574_1_0_6"/>
<evidence type="ECO:0000256" key="1">
    <source>
        <dbReference type="ARBA" id="ARBA00009990"/>
    </source>
</evidence>
<comment type="similarity">
    <text evidence="1 5">Belongs to the SecB family.</text>
</comment>
<name>G2LNU2_BUCUM</name>
<evidence type="ECO:0000313" key="6">
    <source>
        <dbReference type="EMBL" id="AEO07879.1"/>
    </source>
</evidence>
<dbReference type="PATRIC" id="fig|1005057.4.peg.44"/>
<proteinExistence type="inferred from homology"/>
<evidence type="ECO:0000256" key="4">
    <source>
        <dbReference type="ARBA" id="ARBA00023010"/>
    </source>
</evidence>
<dbReference type="STRING" id="1005057.BUAMB_049"/>
<dbReference type="InterPro" id="IPR035958">
    <property type="entry name" value="SecB-like_sf"/>
</dbReference>
<dbReference type="Gene3D" id="3.10.420.10">
    <property type="entry name" value="SecB-like"/>
    <property type="match status" value="1"/>
</dbReference>
<dbReference type="GO" id="GO:0015031">
    <property type="term" value="P:protein transport"/>
    <property type="evidence" value="ECO:0007669"/>
    <property type="project" value="UniProtKB-UniRule"/>
</dbReference>
<dbReference type="GO" id="GO:0006457">
    <property type="term" value="P:protein folding"/>
    <property type="evidence" value="ECO:0007669"/>
    <property type="project" value="UniProtKB-UniRule"/>
</dbReference>
<keyword evidence="5" id="KW-0143">Chaperone</keyword>
<dbReference type="OrthoDB" id="9795145at2"/>
<dbReference type="EMBL" id="CP002648">
    <property type="protein sequence ID" value="AEO07879.1"/>
    <property type="molecule type" value="Genomic_DNA"/>
</dbReference>
<dbReference type="InterPro" id="IPR003708">
    <property type="entry name" value="SecB"/>
</dbReference>
<evidence type="ECO:0000256" key="5">
    <source>
        <dbReference type="HAMAP-Rule" id="MF_00821"/>
    </source>
</evidence>
<evidence type="ECO:0000256" key="2">
    <source>
        <dbReference type="ARBA" id="ARBA00022448"/>
    </source>
</evidence>
<dbReference type="SUPFAM" id="SSF54611">
    <property type="entry name" value="SecB-like"/>
    <property type="match status" value="1"/>
</dbReference>